<dbReference type="AlphaFoldDB" id="A0A133ULW0"/>
<reference evidence="7 8" key="1">
    <citation type="journal article" date="2016" name="Sci. Rep.">
        <title>Metabolic traits of an uncultured archaeal lineage -MSBL1- from brine pools of the Red Sea.</title>
        <authorList>
            <person name="Mwirichia R."/>
            <person name="Alam I."/>
            <person name="Rashid M."/>
            <person name="Vinu M."/>
            <person name="Ba-Alawi W."/>
            <person name="Anthony Kamau A."/>
            <person name="Kamanda Ngugi D."/>
            <person name="Goker M."/>
            <person name="Klenk H.P."/>
            <person name="Bajic V."/>
            <person name="Stingl U."/>
        </authorList>
    </citation>
    <scope>NUCLEOTIDE SEQUENCE [LARGE SCALE GENOMIC DNA]</scope>
    <source>
        <strain evidence="7">SCGC-AAA259I07</strain>
    </source>
</reference>
<evidence type="ECO:0000256" key="1">
    <source>
        <dbReference type="ARBA" id="ARBA00022603"/>
    </source>
</evidence>
<dbReference type="Pfam" id="PF02384">
    <property type="entry name" value="N6_Mtase"/>
    <property type="match status" value="1"/>
</dbReference>
<keyword evidence="1" id="KW-0489">Methyltransferase</keyword>
<dbReference type="SUPFAM" id="SSF53335">
    <property type="entry name" value="S-adenosyl-L-methionine-dependent methyltransferases"/>
    <property type="match status" value="1"/>
</dbReference>
<dbReference type="Proteomes" id="UP000070155">
    <property type="component" value="Unassembled WGS sequence"/>
</dbReference>
<dbReference type="EMBL" id="LHXQ01000011">
    <property type="protein sequence ID" value="KXA95218.1"/>
    <property type="molecule type" value="Genomic_DNA"/>
</dbReference>
<dbReference type="PRINTS" id="PR00507">
    <property type="entry name" value="N12N6MTFRASE"/>
</dbReference>
<keyword evidence="2" id="KW-0808">Transferase</keyword>
<evidence type="ECO:0000313" key="7">
    <source>
        <dbReference type="EMBL" id="KXA95218.1"/>
    </source>
</evidence>
<dbReference type="CDD" id="cd02440">
    <property type="entry name" value="AdoMet_MTases"/>
    <property type="match status" value="1"/>
</dbReference>
<feature type="domain" description="DNA methylase adenine-specific" evidence="5">
    <location>
        <begin position="4"/>
        <end position="259"/>
    </location>
</feature>
<dbReference type="GO" id="GO:0032259">
    <property type="term" value="P:methylation"/>
    <property type="evidence" value="ECO:0007669"/>
    <property type="project" value="UniProtKB-KW"/>
</dbReference>
<dbReference type="InterPro" id="IPR029063">
    <property type="entry name" value="SAM-dependent_MTases_sf"/>
</dbReference>
<dbReference type="InterPro" id="IPR003356">
    <property type="entry name" value="DNA_methylase_A-5"/>
</dbReference>
<evidence type="ECO:0000256" key="4">
    <source>
        <dbReference type="ARBA" id="ARBA00022747"/>
    </source>
</evidence>
<evidence type="ECO:0000256" key="3">
    <source>
        <dbReference type="ARBA" id="ARBA00022691"/>
    </source>
</evidence>
<gene>
    <name evidence="7" type="ORF">AKJ36_01255</name>
</gene>
<dbReference type="GO" id="GO:0003677">
    <property type="term" value="F:DNA binding"/>
    <property type="evidence" value="ECO:0007669"/>
    <property type="project" value="InterPro"/>
</dbReference>
<comment type="caution">
    <text evidence="7">The sequence shown here is derived from an EMBL/GenBank/DDBJ whole genome shotgun (WGS) entry which is preliminary data.</text>
</comment>
<protein>
    <submittedName>
        <fullName evidence="7">Uncharacterized protein</fullName>
    </submittedName>
</protein>
<dbReference type="PROSITE" id="PS00092">
    <property type="entry name" value="N6_MTASE"/>
    <property type="match status" value="1"/>
</dbReference>
<dbReference type="Pfam" id="PF22837">
    <property type="entry name" value="M_Eco57I_C"/>
    <property type="match status" value="1"/>
</dbReference>
<dbReference type="GO" id="GO:0009007">
    <property type="term" value="F:site-specific DNA-methyltransferase (adenine-specific) activity"/>
    <property type="evidence" value="ECO:0007669"/>
    <property type="project" value="UniProtKB-EC"/>
</dbReference>
<feature type="domain" description="Type II methyltransferase M.Eco57I C-terminal" evidence="6">
    <location>
        <begin position="260"/>
        <end position="515"/>
    </location>
</feature>
<evidence type="ECO:0000256" key="2">
    <source>
        <dbReference type="ARBA" id="ARBA00022679"/>
    </source>
</evidence>
<dbReference type="PANTHER" id="PTHR33841">
    <property type="entry name" value="DNA METHYLTRANSFERASE YEEA-RELATED"/>
    <property type="match status" value="1"/>
</dbReference>
<proteinExistence type="predicted"/>
<keyword evidence="3" id="KW-0949">S-adenosyl-L-methionine</keyword>
<dbReference type="PANTHER" id="PTHR33841:SF5">
    <property type="entry name" value="DNA METHYLASE (MODIFICATION METHYLASE) (METHYLTRANSFERASE)-RELATED"/>
    <property type="match status" value="1"/>
</dbReference>
<dbReference type="GO" id="GO:0009307">
    <property type="term" value="P:DNA restriction-modification system"/>
    <property type="evidence" value="ECO:0007669"/>
    <property type="project" value="UniProtKB-KW"/>
</dbReference>
<keyword evidence="8" id="KW-1185">Reference proteome</keyword>
<name>A0A133ULW0_9EURY</name>
<organism evidence="7 8">
    <name type="scientific">candidate division MSBL1 archaeon SCGC-AAA259I07</name>
    <dbReference type="NCBI Taxonomy" id="1698266"/>
    <lineage>
        <taxon>Archaea</taxon>
        <taxon>Methanobacteriati</taxon>
        <taxon>Methanobacteriota</taxon>
        <taxon>candidate division MSBL1</taxon>
    </lineage>
</organism>
<dbReference type="Gene3D" id="3.40.50.150">
    <property type="entry name" value="Vaccinia Virus protein VP39"/>
    <property type="match status" value="1"/>
</dbReference>
<dbReference type="PATRIC" id="fig|1698266.3.peg.104"/>
<evidence type="ECO:0000313" key="8">
    <source>
        <dbReference type="Proteomes" id="UP000070155"/>
    </source>
</evidence>
<keyword evidence="4" id="KW-0680">Restriction system</keyword>
<accession>A0A133ULW0</accession>
<dbReference type="InterPro" id="IPR054520">
    <property type="entry name" value="M_Eco57I_C"/>
</dbReference>
<dbReference type="InterPro" id="IPR050953">
    <property type="entry name" value="N4_N6_ade-DNA_methylase"/>
</dbReference>
<evidence type="ECO:0000259" key="5">
    <source>
        <dbReference type="Pfam" id="PF02384"/>
    </source>
</evidence>
<dbReference type="GO" id="GO:0008170">
    <property type="term" value="F:N-methyltransferase activity"/>
    <property type="evidence" value="ECO:0007669"/>
    <property type="project" value="InterPro"/>
</dbReference>
<dbReference type="InterPro" id="IPR002052">
    <property type="entry name" value="DNA_methylase_N6_adenine_CS"/>
</dbReference>
<sequence length="544" mass="63088">METDTEQKLRGGFYTPRPIAEFLAEWAISSGNEKILEPGCGNGNILLPATKQLEENKGKITGVEFYEVEADKAEKRLLDNNIDPSLFKIVRDDFFKFCINEHRWENKSYDAVIGNPPFIRYQDFDKKQRVRASEILENSGIHPTKQMNAWMPFLVGSVQLLRGEGGRLAMIIPAALMQVNYAEELREFLSRSFSRLTIITFEKLVFDGIEEEVVLLLGETDGEESVGINVIELKDLSDLESYTYEEFKHEDIKSLDHSTEKWTMYYLDNKEIELIRRLKKNTQLNSVGDYADVNVGVVTGRNAFFVLDKEQVEEHGLKDYIKPIVSRSSHLGKGVKFAEEIYKKNKEEGKRCYLLNLPDKDASEFPNKVQKYIQEGENKEYHKGYKCSIRDPWYKVPTTWTPDGFLLRQIHQYPKFVLNETQATCTDTIHRVKFKENKEEMKNFFAVTHNSLTWAFSEFIGRSYGGGVLELEPNEAEELPIPTSNWEKISLNKVNQILKEKGPHGLLDYTDRILLKEGLDLSDKEIETLRNIWEKLHQRRINRN</sequence>
<evidence type="ECO:0000259" key="6">
    <source>
        <dbReference type="Pfam" id="PF22837"/>
    </source>
</evidence>